<dbReference type="Proteomes" id="UP000190896">
    <property type="component" value="Unassembled WGS sequence"/>
</dbReference>
<accession>A0A1T2KQP6</accession>
<dbReference type="EMBL" id="MPRJ01000096">
    <property type="protein sequence ID" value="OOZ35184.1"/>
    <property type="molecule type" value="Genomic_DNA"/>
</dbReference>
<evidence type="ECO:0000313" key="2">
    <source>
        <dbReference type="Proteomes" id="UP000190896"/>
    </source>
</evidence>
<proteinExistence type="predicted"/>
<evidence type="ECO:0000313" key="1">
    <source>
        <dbReference type="EMBL" id="OOZ35184.1"/>
    </source>
</evidence>
<protein>
    <submittedName>
        <fullName evidence="1">Uncharacterized protein</fullName>
    </submittedName>
</protein>
<gene>
    <name evidence="1" type="ORF">BOW51_11520</name>
</gene>
<comment type="caution">
    <text evidence="1">The sequence shown here is derived from an EMBL/GenBank/DDBJ whole genome shotgun (WGS) entry which is preliminary data.</text>
</comment>
<dbReference type="AlphaFoldDB" id="A0A1T2KQP6"/>
<name>A0A1T2KQP6_9GAMM</name>
<keyword evidence="2" id="KW-1185">Reference proteome</keyword>
<reference evidence="1 2" key="1">
    <citation type="submission" date="2016-11" db="EMBL/GenBank/DDBJ databases">
        <title>Mixed transmission modes and dynamic genome evolution in an obligate animal-bacterial symbiosis.</title>
        <authorList>
            <person name="Russell S.L."/>
            <person name="Corbett-Detig R.B."/>
            <person name="Cavanaugh C.M."/>
        </authorList>
    </citation>
    <scope>NUCLEOTIDE SEQUENCE [LARGE SCALE GENOMIC DNA]</scope>
    <source>
        <strain evidence="1">Se-Cadez</strain>
    </source>
</reference>
<dbReference type="OrthoDB" id="8338566at2"/>
<organism evidence="1 2">
    <name type="scientific">Solemya velesiana gill symbiont</name>
    <dbReference type="NCBI Taxonomy" id="1918948"/>
    <lineage>
        <taxon>Bacteria</taxon>
        <taxon>Pseudomonadati</taxon>
        <taxon>Pseudomonadota</taxon>
        <taxon>Gammaproteobacteria</taxon>
        <taxon>sulfur-oxidizing symbionts</taxon>
    </lineage>
</organism>
<sequence length="124" mass="13885">MDWQGMVSKVGAMDMKAWESLLKNYRDARPAGDKQHLRRIDELADARSPMMMYGVPVGRIFFQGAPRLLKAGVSIPPIFDNGDNRIALEAYPALVVRYLAGGAQVFTVVSSTREKTAIRVKFRK</sequence>
<dbReference type="RefSeq" id="WP_078488153.1">
    <property type="nucleotide sequence ID" value="NZ_MPRJ01000096.1"/>
</dbReference>